<feature type="region of interest" description="Disordered" evidence="1">
    <location>
        <begin position="271"/>
        <end position="306"/>
    </location>
</feature>
<proteinExistence type="predicted"/>
<gene>
    <name evidence="2" type="ORF">EGYM00163_LOCUS39158</name>
</gene>
<accession>A0A7S4LGM9</accession>
<feature type="region of interest" description="Disordered" evidence="1">
    <location>
        <begin position="409"/>
        <end position="506"/>
    </location>
</feature>
<dbReference type="SUPFAM" id="SSF52467">
    <property type="entry name" value="DHS-like NAD/FAD-binding domain"/>
    <property type="match status" value="1"/>
</dbReference>
<sequence length="865" mass="96944">MPAKSEGLDEFDKAAIALWETEYLVIVAGPSFYEPSDSTVFADELCDHTLLQTKTDKFFGFWGEFYNRYADRQAHEGYSILKKWRDMYFDVYSVDQRRKGGPPAAGKGEVEEDLLPRCYVVTAGVDGTFGRSGFPRDEIYEISGNINNWQCWLPCKPEMWSIDPSFRFDTDPVLREAKAIKWVDDKRPPFQPEVFTVIDDDDEPEDAELPPIGQDSNKGTGTDKQQKAQREKDASAALLARLYRATTIPLFPETQEVLPDATEFQDHFTLTPTSSHMLPETYSFPKEEGTESDEEEEPDARPITGPLQPYILKPRINHYLAHVMGMYYGKFSFHQGTFEATNPVQEKTKRQAKWTKTQRFFDSMPPPDIKNKRKVCAFYNISVVIMDASNPVDIPSLGLNQSQMELLDTSDTNSNEDDEQSLPPLAQSMGSRGPSPFVRTPEPHVPEPVFAHPGHIIHQTSPRSPSNYALAAPASPTQPPAEPSSPSSPSNQAPTPQPDPVYAPWEQGKDGRYYFSYIPTVKTHINPEDVLYDTIRVDFPPVNEGETAPQNLPLRGKMSVIAECCELPEPVKPPPEANKKDKKKKEPEPVAADIKLDPILEPTTYSATQLIGRLGFSRRKDAFLSANATATGTKPTGSTSTFKSNSEDKAKAAPVAEDFEYTIGTKKDHIFKIGVNPLHPRTIKYIEIEVPVVDAEDRSPLKHSLRHKQVTTTADLFAAAREKKKKKKQRPVPNHQRCVTCGEFSRPNIVMDPKKDIRVINPPKKPYQTWETAMCKRLRGAAGGLVILEMGCEKKPDASRKVSEKLYKTAKSSGNCTHIRLSTEDLEKKAKGGQGDGDKVICIVGPVLNSLVGIDRRMQDMKRRK</sequence>
<feature type="compositionally biased region" description="Polar residues" evidence="1">
    <location>
        <begin position="214"/>
        <end position="223"/>
    </location>
</feature>
<feature type="compositionally biased region" description="Low complexity" evidence="1">
    <location>
        <begin position="484"/>
        <end position="494"/>
    </location>
</feature>
<evidence type="ECO:0000313" key="2">
    <source>
        <dbReference type="EMBL" id="CAE0827896.1"/>
    </source>
</evidence>
<name>A0A7S4LGM9_9EUGL</name>
<dbReference type="InterPro" id="IPR029035">
    <property type="entry name" value="DHS-like_NAD/FAD-binding_dom"/>
</dbReference>
<protein>
    <recommendedName>
        <fullName evidence="3">Deacetylase sirtuin-type domain-containing protein</fullName>
    </recommendedName>
</protein>
<evidence type="ECO:0000256" key="1">
    <source>
        <dbReference type="SAM" id="MobiDB-lite"/>
    </source>
</evidence>
<reference evidence="2" key="1">
    <citation type="submission" date="2021-01" db="EMBL/GenBank/DDBJ databases">
        <authorList>
            <person name="Corre E."/>
            <person name="Pelletier E."/>
            <person name="Niang G."/>
            <person name="Scheremetjew M."/>
            <person name="Finn R."/>
            <person name="Kale V."/>
            <person name="Holt S."/>
            <person name="Cochrane G."/>
            <person name="Meng A."/>
            <person name="Brown T."/>
            <person name="Cohen L."/>
        </authorList>
    </citation>
    <scope>NUCLEOTIDE SEQUENCE</scope>
    <source>
        <strain evidence="2">CCMP1594</strain>
    </source>
</reference>
<feature type="region of interest" description="Disordered" evidence="1">
    <location>
        <begin position="198"/>
        <end position="231"/>
    </location>
</feature>
<feature type="compositionally biased region" description="Polar residues" evidence="1">
    <location>
        <begin position="458"/>
        <end position="467"/>
    </location>
</feature>
<evidence type="ECO:0008006" key="3">
    <source>
        <dbReference type="Google" id="ProtNLM"/>
    </source>
</evidence>
<dbReference type="EMBL" id="HBJA01113394">
    <property type="protein sequence ID" value="CAE0827896.1"/>
    <property type="molecule type" value="Transcribed_RNA"/>
</dbReference>
<feature type="compositionally biased region" description="Acidic residues" evidence="1">
    <location>
        <begin position="198"/>
        <end position="208"/>
    </location>
</feature>
<organism evidence="2">
    <name type="scientific">Eutreptiella gymnastica</name>
    <dbReference type="NCBI Taxonomy" id="73025"/>
    <lineage>
        <taxon>Eukaryota</taxon>
        <taxon>Discoba</taxon>
        <taxon>Euglenozoa</taxon>
        <taxon>Euglenida</taxon>
        <taxon>Spirocuta</taxon>
        <taxon>Euglenophyceae</taxon>
        <taxon>Eutreptiales</taxon>
        <taxon>Eutreptiaceae</taxon>
        <taxon>Eutreptiella</taxon>
    </lineage>
</organism>
<dbReference type="AlphaFoldDB" id="A0A7S4LGM9"/>
<feature type="region of interest" description="Disordered" evidence="1">
    <location>
        <begin position="568"/>
        <end position="589"/>
    </location>
</feature>